<keyword evidence="1" id="KW-0472">Membrane</keyword>
<feature type="transmembrane region" description="Helical" evidence="1">
    <location>
        <begin position="120"/>
        <end position="138"/>
    </location>
</feature>
<dbReference type="AlphaFoldDB" id="A0ABD5Y5A1"/>
<evidence type="ECO:0000313" key="2">
    <source>
        <dbReference type="EMBL" id="MFC7140672.1"/>
    </source>
</evidence>
<proteinExistence type="predicted"/>
<dbReference type="RefSeq" id="WP_274321766.1">
    <property type="nucleotide sequence ID" value="NZ_CP118158.1"/>
</dbReference>
<evidence type="ECO:0000256" key="1">
    <source>
        <dbReference type="SAM" id="Phobius"/>
    </source>
</evidence>
<evidence type="ECO:0000313" key="3">
    <source>
        <dbReference type="Proteomes" id="UP001596432"/>
    </source>
</evidence>
<protein>
    <submittedName>
        <fullName evidence="2">Uncharacterized protein</fullName>
    </submittedName>
</protein>
<keyword evidence="3" id="KW-1185">Reference proteome</keyword>
<keyword evidence="1" id="KW-0812">Transmembrane</keyword>
<gene>
    <name evidence="2" type="ORF">ACFQMA_12690</name>
</gene>
<sequence>MRPKDRALAYATGQLVAVAVLGSLLIDLLGYAPGDVFAVPRPTTPAVTLAIGVAWAAPVVVLLLYVALPVGVGLSLVRDGQSVRRVGPWVVGATFAGPLVLAATGWVATFSPSTVPGPPIATATAMAIVLGGWALAASDRDPLPDGIPPILFANTVLLVTFAVAVVFVPRLAGERLDALVVWS</sequence>
<dbReference type="EMBL" id="JBHTAS010000001">
    <property type="protein sequence ID" value="MFC7140672.1"/>
    <property type="molecule type" value="Genomic_DNA"/>
</dbReference>
<organism evidence="2 3">
    <name type="scientific">Halosimplex aquaticum</name>
    <dbReference type="NCBI Taxonomy" id="3026162"/>
    <lineage>
        <taxon>Archaea</taxon>
        <taxon>Methanobacteriati</taxon>
        <taxon>Methanobacteriota</taxon>
        <taxon>Stenosarchaea group</taxon>
        <taxon>Halobacteria</taxon>
        <taxon>Halobacteriales</taxon>
        <taxon>Haloarculaceae</taxon>
        <taxon>Halosimplex</taxon>
    </lineage>
</organism>
<feature type="transmembrane region" description="Helical" evidence="1">
    <location>
        <begin position="7"/>
        <end position="26"/>
    </location>
</feature>
<reference evidence="2 3" key="1">
    <citation type="journal article" date="2019" name="Int. J. Syst. Evol. Microbiol.">
        <title>The Global Catalogue of Microorganisms (GCM) 10K type strain sequencing project: providing services to taxonomists for standard genome sequencing and annotation.</title>
        <authorList>
            <consortium name="The Broad Institute Genomics Platform"/>
            <consortium name="The Broad Institute Genome Sequencing Center for Infectious Disease"/>
            <person name="Wu L."/>
            <person name="Ma J."/>
        </authorList>
    </citation>
    <scope>NUCLEOTIDE SEQUENCE [LARGE SCALE GENOMIC DNA]</scope>
    <source>
        <strain evidence="2 3">XZYJT29</strain>
    </source>
</reference>
<feature type="transmembrane region" description="Helical" evidence="1">
    <location>
        <begin position="89"/>
        <end position="108"/>
    </location>
</feature>
<name>A0ABD5Y5A1_9EURY</name>
<comment type="caution">
    <text evidence="2">The sequence shown here is derived from an EMBL/GenBank/DDBJ whole genome shotgun (WGS) entry which is preliminary data.</text>
</comment>
<keyword evidence="1" id="KW-1133">Transmembrane helix</keyword>
<feature type="transmembrane region" description="Helical" evidence="1">
    <location>
        <begin position="150"/>
        <end position="172"/>
    </location>
</feature>
<accession>A0ABD5Y5A1</accession>
<dbReference type="Proteomes" id="UP001596432">
    <property type="component" value="Unassembled WGS sequence"/>
</dbReference>
<dbReference type="GeneID" id="78820978"/>
<feature type="transmembrane region" description="Helical" evidence="1">
    <location>
        <begin position="46"/>
        <end position="77"/>
    </location>
</feature>